<dbReference type="GO" id="GO:0005509">
    <property type="term" value="F:calcium ion binding"/>
    <property type="evidence" value="ECO:0007669"/>
    <property type="project" value="InterPro"/>
</dbReference>
<protein>
    <recommendedName>
        <fullName evidence="1">PsbP C-terminal domain-containing protein</fullName>
    </recommendedName>
</protein>
<dbReference type="InterPro" id="IPR016123">
    <property type="entry name" value="Mog1/PsbP_a/b/a-sand"/>
</dbReference>
<dbReference type="AlphaFoldDB" id="A0A7J7M1T7"/>
<dbReference type="SUPFAM" id="SSF55724">
    <property type="entry name" value="Mog1p/PsbP-like"/>
    <property type="match status" value="1"/>
</dbReference>
<dbReference type="GO" id="GO:0009654">
    <property type="term" value="C:photosystem II oxygen evolving complex"/>
    <property type="evidence" value="ECO:0007669"/>
    <property type="project" value="InterPro"/>
</dbReference>
<dbReference type="PANTHER" id="PTHR31407:SF4">
    <property type="entry name" value="PSBP-LIKE PROTEIN 1, CHLOROPLASTIC"/>
    <property type="match status" value="1"/>
</dbReference>
<dbReference type="InterPro" id="IPR002683">
    <property type="entry name" value="PsbP_C"/>
</dbReference>
<evidence type="ECO:0000259" key="1">
    <source>
        <dbReference type="Pfam" id="PF01789"/>
    </source>
</evidence>
<gene>
    <name evidence="2" type="ORF">GIB67_014188</name>
</gene>
<dbReference type="EMBL" id="JACGCM010001825">
    <property type="protein sequence ID" value="KAF6148817.1"/>
    <property type="molecule type" value="Genomic_DNA"/>
</dbReference>
<organism evidence="2 3">
    <name type="scientific">Kingdonia uniflora</name>
    <dbReference type="NCBI Taxonomy" id="39325"/>
    <lineage>
        <taxon>Eukaryota</taxon>
        <taxon>Viridiplantae</taxon>
        <taxon>Streptophyta</taxon>
        <taxon>Embryophyta</taxon>
        <taxon>Tracheophyta</taxon>
        <taxon>Spermatophyta</taxon>
        <taxon>Magnoliopsida</taxon>
        <taxon>Ranunculales</taxon>
        <taxon>Circaeasteraceae</taxon>
        <taxon>Kingdonia</taxon>
    </lineage>
</organism>
<evidence type="ECO:0000313" key="3">
    <source>
        <dbReference type="Proteomes" id="UP000541444"/>
    </source>
</evidence>
<dbReference type="GO" id="GO:0019898">
    <property type="term" value="C:extrinsic component of membrane"/>
    <property type="evidence" value="ECO:0007669"/>
    <property type="project" value="InterPro"/>
</dbReference>
<dbReference type="Pfam" id="PF01789">
    <property type="entry name" value="PsbP"/>
    <property type="match status" value="1"/>
</dbReference>
<proteinExistence type="predicted"/>
<dbReference type="Proteomes" id="UP000541444">
    <property type="component" value="Unassembled WGS sequence"/>
</dbReference>
<comment type="caution">
    <text evidence="2">The sequence shown here is derived from an EMBL/GenBank/DDBJ whole genome shotgun (WGS) entry which is preliminary data.</text>
</comment>
<feature type="domain" description="PsbP C-terminal" evidence="1">
    <location>
        <begin position="15"/>
        <end position="80"/>
    </location>
</feature>
<reference evidence="2 3" key="1">
    <citation type="journal article" date="2020" name="IScience">
        <title>Genome Sequencing of the Endangered Kingdonia uniflora (Circaeasteraceae, Ranunculales) Reveals Potential Mechanisms of Evolutionary Specialization.</title>
        <authorList>
            <person name="Sun Y."/>
            <person name="Deng T."/>
            <person name="Zhang A."/>
            <person name="Moore M.J."/>
            <person name="Landis J.B."/>
            <person name="Lin N."/>
            <person name="Zhang H."/>
            <person name="Zhang X."/>
            <person name="Huang J."/>
            <person name="Zhang X."/>
            <person name="Sun H."/>
            <person name="Wang H."/>
        </authorList>
    </citation>
    <scope>NUCLEOTIDE SEQUENCE [LARGE SCALE GENOMIC DNA]</scope>
    <source>
        <strain evidence="2">TB1705</strain>
        <tissue evidence="2">Leaf</tissue>
    </source>
</reference>
<accession>A0A7J7M1T7</accession>
<name>A0A7J7M1T7_9MAGN</name>
<sequence>MGMTCFGPAHSRYGVSKHDIDGKTFYNFEFVAQAPNYTRHALGTISILNGKLYALTTGSNERRWGKMKDKLRAVVDSFKISNV</sequence>
<evidence type="ECO:0000313" key="2">
    <source>
        <dbReference type="EMBL" id="KAF6148817.1"/>
    </source>
</evidence>
<dbReference type="Gene3D" id="3.40.1000.10">
    <property type="entry name" value="Mog1/PsbP, alpha/beta/alpha sandwich"/>
    <property type="match status" value="1"/>
</dbReference>
<dbReference type="PANTHER" id="PTHR31407">
    <property type="match status" value="1"/>
</dbReference>
<dbReference type="OrthoDB" id="2014109at2759"/>
<keyword evidence="3" id="KW-1185">Reference proteome</keyword>
<dbReference type="GO" id="GO:0015979">
    <property type="term" value="P:photosynthesis"/>
    <property type="evidence" value="ECO:0007669"/>
    <property type="project" value="InterPro"/>
</dbReference>